<dbReference type="Pfam" id="PF02350">
    <property type="entry name" value="Epimerase_2"/>
    <property type="match status" value="1"/>
</dbReference>
<feature type="domain" description="UDP-N-acetylglucosamine 2-epimerase" evidence="1">
    <location>
        <begin position="24"/>
        <end position="371"/>
    </location>
</feature>
<dbReference type="SUPFAM" id="SSF53756">
    <property type="entry name" value="UDP-Glycosyltransferase/glycogen phosphorylase"/>
    <property type="match status" value="1"/>
</dbReference>
<protein>
    <submittedName>
        <fullName evidence="2">UDP-N-acetylglucosamine 2-epimerase (Hydrolyzing)</fullName>
        <ecNumber evidence="2">3.2.1.183</ecNumber>
    </submittedName>
</protein>
<dbReference type="PANTHER" id="PTHR43174:SF3">
    <property type="entry name" value="UDP-N-ACETYLGLUCOSAMINE 2-EPIMERASE"/>
    <property type="match status" value="1"/>
</dbReference>
<reference evidence="2 3" key="1">
    <citation type="submission" date="2020-04" db="EMBL/GenBank/DDBJ databases">
        <title>Pseudoalteromonas caenipelagi sp. nov., isolated from a tidal flat.</title>
        <authorList>
            <person name="Park S."/>
            <person name="Yoon J.-H."/>
        </authorList>
    </citation>
    <scope>NUCLEOTIDE SEQUENCE [LARGE SCALE GENOMIC DNA]</scope>
    <source>
        <strain evidence="2 3">JBTF-M23</strain>
    </source>
</reference>
<dbReference type="NCBIfam" id="TIGR03568">
    <property type="entry name" value="NeuC_NnaA"/>
    <property type="match status" value="1"/>
</dbReference>
<dbReference type="AlphaFoldDB" id="A0A849VEQ8"/>
<evidence type="ECO:0000313" key="3">
    <source>
        <dbReference type="Proteomes" id="UP000586305"/>
    </source>
</evidence>
<dbReference type="RefSeq" id="WP_171626825.1">
    <property type="nucleotide sequence ID" value="NZ_JABBPG010000006.1"/>
</dbReference>
<dbReference type="Proteomes" id="UP000586305">
    <property type="component" value="Unassembled WGS sequence"/>
</dbReference>
<evidence type="ECO:0000259" key="1">
    <source>
        <dbReference type="Pfam" id="PF02350"/>
    </source>
</evidence>
<dbReference type="InterPro" id="IPR029767">
    <property type="entry name" value="WecB-like"/>
</dbReference>
<dbReference type="EMBL" id="JABBPG010000006">
    <property type="protein sequence ID" value="NOU51766.1"/>
    <property type="molecule type" value="Genomic_DNA"/>
</dbReference>
<comment type="caution">
    <text evidence="2">The sequence shown here is derived from an EMBL/GenBank/DDBJ whole genome shotgun (WGS) entry which is preliminary data.</text>
</comment>
<name>A0A849VEQ8_9GAMM</name>
<dbReference type="EC" id="3.2.1.183" evidence="2"/>
<gene>
    <name evidence="2" type="primary">neuC</name>
    <name evidence="2" type="ORF">HG263_14610</name>
</gene>
<organism evidence="2 3">
    <name type="scientific">Pseudoalteromonas caenipelagi</name>
    <dbReference type="NCBI Taxonomy" id="2726988"/>
    <lineage>
        <taxon>Bacteria</taxon>
        <taxon>Pseudomonadati</taxon>
        <taxon>Pseudomonadota</taxon>
        <taxon>Gammaproteobacteria</taxon>
        <taxon>Alteromonadales</taxon>
        <taxon>Pseudoalteromonadaceae</taxon>
        <taxon>Pseudoalteromonas</taxon>
    </lineage>
</organism>
<keyword evidence="3" id="KW-1185">Reference proteome</keyword>
<dbReference type="GO" id="GO:0006047">
    <property type="term" value="P:UDP-N-acetylglucosamine metabolic process"/>
    <property type="evidence" value="ECO:0007669"/>
    <property type="project" value="InterPro"/>
</dbReference>
<proteinExistence type="predicted"/>
<evidence type="ECO:0000313" key="2">
    <source>
        <dbReference type="EMBL" id="NOU51766.1"/>
    </source>
</evidence>
<dbReference type="PANTHER" id="PTHR43174">
    <property type="entry name" value="UDP-N-ACETYLGLUCOSAMINE 2-EPIMERASE"/>
    <property type="match status" value="1"/>
</dbReference>
<dbReference type="GO" id="GO:0004553">
    <property type="term" value="F:hydrolase activity, hydrolyzing O-glycosyl compounds"/>
    <property type="evidence" value="ECO:0007669"/>
    <property type="project" value="InterPro"/>
</dbReference>
<accession>A0A849VEQ8</accession>
<sequence length="384" mass="42635">MKKIKVCVVVASRANYGRVKFLLKALQEHTEIELQILVGASLLLERFGKAINVMKQDGFEPNKAIYYTVEGETLITQAKSTGMGVIELATAFGELAPDYVVTIADRYETMATAISATYMNIPLIHLQGGEVSGNIDDRVRHAITKLADFHFVATEKSRERVIKMGEKESSVFNLGCPAMDVIANCDKSISNEHMKKYGGVGSEVDWNKPYILMIQHPVTTSYGEGFTQVENTLNALYRIEHIQKVVLWPNADAGGEDVAKGIRTFREHHMSDNFHFYKNFSAEDFIRVLNNATCAVGNSSSFLREGEFLGVPAVVVGDRQNLRECGSNVIFTGYDEEAIFNGLNKQIEHGKYPQGRVFGNGDAGKRIAEIIPSLKPNLLKPLTY</sequence>
<keyword evidence="2" id="KW-0378">Hydrolase</keyword>
<keyword evidence="2" id="KW-0326">Glycosidase</keyword>
<dbReference type="InterPro" id="IPR020004">
    <property type="entry name" value="UDP-GlcNAc_Epase"/>
</dbReference>
<dbReference type="Gene3D" id="3.40.50.2000">
    <property type="entry name" value="Glycogen Phosphorylase B"/>
    <property type="match status" value="2"/>
</dbReference>
<dbReference type="InterPro" id="IPR003331">
    <property type="entry name" value="UDP_GlcNAc_Epimerase_2_dom"/>
</dbReference>